<protein>
    <recommendedName>
        <fullName evidence="3">Delta-60 repeat protein</fullName>
    </recommendedName>
</protein>
<name>A0A0N9W804_PSEFL</name>
<dbReference type="InterPro" id="IPR013431">
    <property type="entry name" value="Delta_60_rpt"/>
</dbReference>
<gene>
    <name evidence="1" type="ORF">AO356_12370</name>
</gene>
<evidence type="ECO:0000313" key="1">
    <source>
        <dbReference type="EMBL" id="ALI07577.1"/>
    </source>
</evidence>
<evidence type="ECO:0008006" key="3">
    <source>
        <dbReference type="Google" id="ProtNLM"/>
    </source>
</evidence>
<dbReference type="EMBL" id="CP012831">
    <property type="protein sequence ID" value="ALI07577.1"/>
    <property type="molecule type" value="Genomic_DNA"/>
</dbReference>
<proteinExistence type="predicted"/>
<dbReference type="Proteomes" id="UP000059425">
    <property type="component" value="Chromosome"/>
</dbReference>
<dbReference type="NCBIfam" id="TIGR02608">
    <property type="entry name" value="delta_60_rpt"/>
    <property type="match status" value="5"/>
</dbReference>
<reference evidence="1 2" key="2">
    <citation type="journal article" date="2018" name="Nature">
        <title>Mutant phenotypes for thousands of bacterial genes of unknown function.</title>
        <authorList>
            <person name="Price M.N."/>
            <person name="Wetmore K.M."/>
            <person name="Waters R.J."/>
            <person name="Callaghan M."/>
            <person name="Ray J."/>
            <person name="Liu H."/>
            <person name="Kuehl J.V."/>
            <person name="Melnyk R.A."/>
            <person name="Lamson J.S."/>
            <person name="Suh Y."/>
            <person name="Carlson H.K."/>
            <person name="Esquivel Z."/>
            <person name="Sadeeshkumar H."/>
            <person name="Chakraborty R."/>
            <person name="Zane G.M."/>
            <person name="Rubin B.E."/>
            <person name="Wall J.D."/>
            <person name="Visel A."/>
            <person name="Bristow J."/>
            <person name="Blow M.J."/>
            <person name="Arkin A.P."/>
            <person name="Deutschbauer A.M."/>
        </authorList>
    </citation>
    <scope>NUCLEOTIDE SEQUENCE [LARGE SCALE GENOMIC DNA]</scope>
    <source>
        <strain evidence="1 2">FW300-N2C3</strain>
    </source>
</reference>
<dbReference type="OrthoDB" id="6992437at2"/>
<dbReference type="AlphaFoldDB" id="A0A0N9W804"/>
<sequence length="435" mass="46635">MTHPAGSLKAGTLDPSFGEGGVLHLPIPEVSAAGAPGILALPNGKLLAVMPLLGVGAPMVVLRLNEDGTLDSTFGNSGTGYIELPERGMHPNLLGINSLSDGGSIIGGRFGNDDDFGTIIIKLRENGEFNSEFGNNGVVRLPIWGRKQQSEQGSEGESDSGKAEGNWRYSAIEDANGKIVLVDQTYLTQGIRAIAIRLNVDGSLDDTFDRRTSIVELPGVEYRWTTASGVTVQSDTKVLVCGHYGDEIQYGLYVVRFDSEGRVDPDFNNNRPIVIPLANTARFFSIAIGRSAGFEKILVVGESVESDGTKGVLVVLNEQGSYDSAFNNGAPLFATLYARNLTWTKCDWRPDGAIVVTGAVGHLDTSRNGVLTARYRPDGSLDPQFNDGVGYVVYEGIDGANVPEDMVVMADERIVISGFRVSGSSRQDWILRYLG</sequence>
<dbReference type="Gene3D" id="2.80.10.50">
    <property type="match status" value="3"/>
</dbReference>
<evidence type="ECO:0000313" key="2">
    <source>
        <dbReference type="Proteomes" id="UP000059425"/>
    </source>
</evidence>
<reference evidence="2" key="1">
    <citation type="submission" date="2015-09" db="EMBL/GenBank/DDBJ databases">
        <title>Whole genome sequence of Pseudomonas fluorescens FW300-N2C3.</title>
        <authorList>
            <person name="Ray J."/>
            <person name="Melnyk R."/>
            <person name="Deutschbauer A."/>
        </authorList>
    </citation>
    <scope>NUCLEOTIDE SEQUENCE [LARGE SCALE GENOMIC DNA]</scope>
    <source>
        <strain evidence="2">FW300-N2C3</strain>
    </source>
</reference>
<accession>A0A0N9W804</accession>
<dbReference type="Pfam" id="PF17164">
    <property type="entry name" value="DUF5122"/>
    <property type="match status" value="3"/>
</dbReference>
<organism evidence="1 2">
    <name type="scientific">Pseudomonas fluorescens</name>
    <dbReference type="NCBI Taxonomy" id="294"/>
    <lineage>
        <taxon>Bacteria</taxon>
        <taxon>Pseudomonadati</taxon>
        <taxon>Pseudomonadota</taxon>
        <taxon>Gammaproteobacteria</taxon>
        <taxon>Pseudomonadales</taxon>
        <taxon>Pseudomonadaceae</taxon>
        <taxon>Pseudomonas</taxon>
    </lineage>
</organism>
<dbReference type="RefSeq" id="WP_060740036.1">
    <property type="nucleotide sequence ID" value="NZ_CP012831.1"/>
</dbReference>